<comment type="caution">
    <text evidence="5">The sequence shown here is derived from an EMBL/GenBank/DDBJ whole genome shotgun (WGS) entry which is preliminary data.</text>
</comment>
<feature type="compositionally biased region" description="Polar residues" evidence="4">
    <location>
        <begin position="16"/>
        <end position="33"/>
    </location>
</feature>
<evidence type="ECO:0000256" key="3">
    <source>
        <dbReference type="SAM" id="Coils"/>
    </source>
</evidence>
<keyword evidence="2 3" id="KW-0175">Coiled coil</keyword>
<protein>
    <recommendedName>
        <fullName evidence="7">Tumor protein D54</fullName>
    </recommendedName>
</protein>
<dbReference type="EMBL" id="JAODUO010000051">
    <property type="protein sequence ID" value="KAK2191533.1"/>
    <property type="molecule type" value="Genomic_DNA"/>
</dbReference>
<evidence type="ECO:0000313" key="6">
    <source>
        <dbReference type="Proteomes" id="UP001209878"/>
    </source>
</evidence>
<accession>A0AAD9PBA8</accession>
<dbReference type="GO" id="GO:0005737">
    <property type="term" value="C:cytoplasm"/>
    <property type="evidence" value="ECO:0007669"/>
    <property type="project" value="TreeGrafter"/>
</dbReference>
<reference evidence="5" key="1">
    <citation type="journal article" date="2023" name="Mol. Biol. Evol.">
        <title>Third-Generation Sequencing Reveals the Adaptive Role of the Epigenome in Three Deep-Sea Polychaetes.</title>
        <authorList>
            <person name="Perez M."/>
            <person name="Aroh O."/>
            <person name="Sun Y."/>
            <person name="Lan Y."/>
            <person name="Juniper S.K."/>
            <person name="Young C.R."/>
            <person name="Angers B."/>
            <person name="Qian P.Y."/>
        </authorList>
    </citation>
    <scope>NUCLEOTIDE SEQUENCE</scope>
    <source>
        <strain evidence="5">R07B-5</strain>
    </source>
</reference>
<dbReference type="AlphaFoldDB" id="A0AAD9PBA8"/>
<evidence type="ECO:0000313" key="5">
    <source>
        <dbReference type="EMBL" id="KAK2191533.1"/>
    </source>
</evidence>
<dbReference type="PANTHER" id="PTHR19307">
    <property type="entry name" value="TUMOR PROTEIN D52"/>
    <property type="match status" value="1"/>
</dbReference>
<sequence length="239" mass="26091">MDSQATGDALFKQPDRQNQGGEDSFYDTITTPEYDNAVNHGATVTQDPAETARQEEEWRAELEKVEQEIATLRSVLAAKIHRAGELKQNLGIGVIVELKEDVRHSLQNIKESDAYQKTNEKLAEISDTITGSEAYQKTNAAFKSFGLFASKKLGEVRNTTAFKSFEEKVGDAYTSVKTSRSYGNFSSRMTKVRGSKSENDFGDVVGQTDGATAAVAHEATSDTATTASVPLLPEEKVPL</sequence>
<evidence type="ECO:0000256" key="1">
    <source>
        <dbReference type="ARBA" id="ARBA00005702"/>
    </source>
</evidence>
<dbReference type="InterPro" id="IPR007327">
    <property type="entry name" value="TPD52"/>
</dbReference>
<keyword evidence="6" id="KW-1185">Reference proteome</keyword>
<dbReference type="PANTHER" id="PTHR19307:SF14">
    <property type="entry name" value="TUMOR PROTEIN D52"/>
    <property type="match status" value="1"/>
</dbReference>
<dbReference type="Pfam" id="PF04201">
    <property type="entry name" value="TPD52"/>
    <property type="match status" value="1"/>
</dbReference>
<comment type="similarity">
    <text evidence="1">Belongs to the TPD52 family.</text>
</comment>
<dbReference type="Proteomes" id="UP001209878">
    <property type="component" value="Unassembled WGS sequence"/>
</dbReference>
<proteinExistence type="inferred from homology"/>
<gene>
    <name evidence="5" type="ORF">NP493_52g01046</name>
</gene>
<evidence type="ECO:0000256" key="4">
    <source>
        <dbReference type="SAM" id="MobiDB-lite"/>
    </source>
</evidence>
<feature type="region of interest" description="Disordered" evidence="4">
    <location>
        <begin position="1"/>
        <end position="52"/>
    </location>
</feature>
<organism evidence="5 6">
    <name type="scientific">Ridgeia piscesae</name>
    <name type="common">Tubeworm</name>
    <dbReference type="NCBI Taxonomy" id="27915"/>
    <lineage>
        <taxon>Eukaryota</taxon>
        <taxon>Metazoa</taxon>
        <taxon>Spiralia</taxon>
        <taxon>Lophotrochozoa</taxon>
        <taxon>Annelida</taxon>
        <taxon>Polychaeta</taxon>
        <taxon>Sedentaria</taxon>
        <taxon>Canalipalpata</taxon>
        <taxon>Sabellida</taxon>
        <taxon>Siboglinidae</taxon>
        <taxon>Ridgeia</taxon>
    </lineage>
</organism>
<evidence type="ECO:0008006" key="7">
    <source>
        <dbReference type="Google" id="ProtNLM"/>
    </source>
</evidence>
<evidence type="ECO:0000256" key="2">
    <source>
        <dbReference type="ARBA" id="ARBA00023054"/>
    </source>
</evidence>
<name>A0AAD9PBA8_RIDPI</name>
<feature type="coiled-coil region" evidence="3">
    <location>
        <begin position="55"/>
        <end position="82"/>
    </location>
</feature>